<dbReference type="Proteomes" id="UP000077355">
    <property type="component" value="Unassembled WGS sequence"/>
</dbReference>
<dbReference type="PROSITE" id="PS50928">
    <property type="entry name" value="ABC_TM1"/>
    <property type="match status" value="1"/>
</dbReference>
<organism evidence="9 10">
    <name type="scientific">Paenibacillus antarcticus</name>
    <dbReference type="NCBI Taxonomy" id="253703"/>
    <lineage>
        <taxon>Bacteria</taxon>
        <taxon>Bacillati</taxon>
        <taxon>Bacillota</taxon>
        <taxon>Bacilli</taxon>
        <taxon>Bacillales</taxon>
        <taxon>Paenibacillaceae</taxon>
        <taxon>Paenibacillus</taxon>
    </lineage>
</organism>
<dbReference type="RefSeq" id="WP_068649250.1">
    <property type="nucleotide sequence ID" value="NZ_CP043611.1"/>
</dbReference>
<dbReference type="Gene3D" id="1.10.3720.10">
    <property type="entry name" value="MetI-like"/>
    <property type="match status" value="1"/>
</dbReference>
<dbReference type="EMBL" id="LVJI01000015">
    <property type="protein sequence ID" value="OAB46431.1"/>
    <property type="molecule type" value="Genomic_DNA"/>
</dbReference>
<dbReference type="GO" id="GO:0005886">
    <property type="term" value="C:plasma membrane"/>
    <property type="evidence" value="ECO:0007669"/>
    <property type="project" value="UniProtKB-SubCell"/>
</dbReference>
<feature type="transmembrane region" description="Helical" evidence="7">
    <location>
        <begin position="160"/>
        <end position="182"/>
    </location>
</feature>
<evidence type="ECO:0000313" key="10">
    <source>
        <dbReference type="Proteomes" id="UP000077355"/>
    </source>
</evidence>
<keyword evidence="5 7" id="KW-1133">Transmembrane helix</keyword>
<evidence type="ECO:0000256" key="4">
    <source>
        <dbReference type="ARBA" id="ARBA00022692"/>
    </source>
</evidence>
<keyword evidence="10" id="KW-1185">Reference proteome</keyword>
<evidence type="ECO:0000256" key="5">
    <source>
        <dbReference type="ARBA" id="ARBA00022989"/>
    </source>
</evidence>
<dbReference type="OrthoDB" id="9809527at2"/>
<feature type="transmembrane region" description="Helical" evidence="7">
    <location>
        <begin position="79"/>
        <end position="98"/>
    </location>
</feature>
<dbReference type="GO" id="GO:0055085">
    <property type="term" value="P:transmembrane transport"/>
    <property type="evidence" value="ECO:0007669"/>
    <property type="project" value="InterPro"/>
</dbReference>
<dbReference type="InterPro" id="IPR035906">
    <property type="entry name" value="MetI-like_sf"/>
</dbReference>
<dbReference type="Pfam" id="PF00528">
    <property type="entry name" value="BPD_transp_1"/>
    <property type="match status" value="1"/>
</dbReference>
<dbReference type="PANTHER" id="PTHR43005">
    <property type="entry name" value="BLR7065 PROTEIN"/>
    <property type="match status" value="1"/>
</dbReference>
<dbReference type="PANTHER" id="PTHR43005:SF1">
    <property type="entry name" value="SPERMIDINE_PUTRESCINE TRANSPORT SYSTEM PERMEASE PROTEIN"/>
    <property type="match status" value="1"/>
</dbReference>
<keyword evidence="3" id="KW-1003">Cell membrane</keyword>
<comment type="caution">
    <text evidence="9">The sequence shown here is derived from an EMBL/GenBank/DDBJ whole genome shotgun (WGS) entry which is preliminary data.</text>
</comment>
<evidence type="ECO:0000313" key="9">
    <source>
        <dbReference type="EMBL" id="OAB46431.1"/>
    </source>
</evidence>
<keyword evidence="4 7" id="KW-0812">Transmembrane</keyword>
<gene>
    <name evidence="9" type="ORF">PBAT_10425</name>
</gene>
<feature type="transmembrane region" description="Helical" evidence="7">
    <location>
        <begin position="218"/>
        <end position="240"/>
    </location>
</feature>
<evidence type="ECO:0000259" key="8">
    <source>
        <dbReference type="PROSITE" id="PS50928"/>
    </source>
</evidence>
<reference evidence="9 10" key="1">
    <citation type="submission" date="2016-03" db="EMBL/GenBank/DDBJ databases">
        <title>Draft genome sequence of Paenibacillus antarcticus CECT 5836.</title>
        <authorList>
            <person name="Shin S.-K."/>
            <person name="Yi H."/>
        </authorList>
    </citation>
    <scope>NUCLEOTIDE SEQUENCE [LARGE SCALE GENOMIC DNA]</scope>
    <source>
        <strain evidence="9 10">CECT 5836</strain>
    </source>
</reference>
<keyword evidence="2 7" id="KW-0813">Transport</keyword>
<comment type="similarity">
    <text evidence="7">Belongs to the binding-protein-dependent transport system permease family.</text>
</comment>
<evidence type="ECO:0000256" key="2">
    <source>
        <dbReference type="ARBA" id="ARBA00022448"/>
    </source>
</evidence>
<feature type="transmembrane region" description="Helical" evidence="7">
    <location>
        <begin position="268"/>
        <end position="291"/>
    </location>
</feature>
<dbReference type="InterPro" id="IPR000515">
    <property type="entry name" value="MetI-like"/>
</dbReference>
<evidence type="ECO:0000256" key="1">
    <source>
        <dbReference type="ARBA" id="ARBA00004651"/>
    </source>
</evidence>
<comment type="subcellular location">
    <subcellularLocation>
        <location evidence="1 7">Cell membrane</location>
        <topology evidence="1 7">Multi-pass membrane protein</topology>
    </subcellularLocation>
</comment>
<feature type="transmembrane region" description="Helical" evidence="7">
    <location>
        <begin position="16"/>
        <end position="35"/>
    </location>
</feature>
<sequence length="299" mass="34239">MRTISEKYKKINKTGLLFILPAVLIVVLLLIYPIFSSIYFSFTSKHLIKTRIDWVWLDNFKFVLTNPDFYVAFYNSIKWTGLSIVGQLLIGFATALALNKIPKYSGFFRILLIIPWAFPAIVIAFTWKWIFNDVYGFMPNLLTAIGMTNQNINFFADPNFVFGTVVFINIWFGSPLFMVNILSALKTIPSEQYEAAFMDGASAWQSFWSITIRHIRGVIGLLLVLRTIWIFNNFDLLYLITGGGPSNLTMTLPIFAFKVGWGMKQLGVASAITVILLLFLLGICLLFFKLLTKWERDDR</sequence>
<dbReference type="AlphaFoldDB" id="A0A168P697"/>
<keyword evidence="6 7" id="KW-0472">Membrane</keyword>
<evidence type="ECO:0000256" key="6">
    <source>
        <dbReference type="ARBA" id="ARBA00023136"/>
    </source>
</evidence>
<name>A0A168P697_9BACL</name>
<dbReference type="SUPFAM" id="SSF161098">
    <property type="entry name" value="MetI-like"/>
    <property type="match status" value="1"/>
</dbReference>
<accession>A0A168P697</accession>
<protein>
    <submittedName>
        <fullName evidence="9">Sugar ABC transporter permease</fullName>
    </submittedName>
</protein>
<dbReference type="CDD" id="cd06261">
    <property type="entry name" value="TM_PBP2"/>
    <property type="match status" value="1"/>
</dbReference>
<feature type="transmembrane region" description="Helical" evidence="7">
    <location>
        <begin position="110"/>
        <end position="130"/>
    </location>
</feature>
<evidence type="ECO:0000256" key="7">
    <source>
        <dbReference type="RuleBase" id="RU363032"/>
    </source>
</evidence>
<proteinExistence type="inferred from homology"/>
<evidence type="ECO:0000256" key="3">
    <source>
        <dbReference type="ARBA" id="ARBA00022475"/>
    </source>
</evidence>
<feature type="domain" description="ABC transmembrane type-1" evidence="8">
    <location>
        <begin position="73"/>
        <end position="287"/>
    </location>
</feature>